<dbReference type="EMBL" id="JAGIOC010000001">
    <property type="protein sequence ID" value="MBP2408194.1"/>
    <property type="molecule type" value="Genomic_DNA"/>
</dbReference>
<dbReference type="NCBIfam" id="TIGR01916">
    <property type="entry name" value="F420_cofE"/>
    <property type="match status" value="1"/>
</dbReference>
<dbReference type="RefSeq" id="WP_209888354.1">
    <property type="nucleotide sequence ID" value="NZ_BAAAJV010000024.1"/>
</dbReference>
<evidence type="ECO:0000256" key="7">
    <source>
        <dbReference type="ARBA" id="ARBA00023211"/>
    </source>
</evidence>
<dbReference type="PANTHER" id="PTHR47917">
    <property type="match status" value="1"/>
</dbReference>
<dbReference type="PANTHER" id="PTHR47917:SF1">
    <property type="entry name" value="COENZYME F420:L-GLUTAMATE LIGASE"/>
    <property type="match status" value="1"/>
</dbReference>
<proteinExistence type="predicted"/>
<sequence>MTPTQSPQVAPSASVPSSRPPSPGAVQVLPVHGIPEIREGDDLATLLAPELETLRVRDGDVLCVSTKIVSKAAGLRVAPEERDAAVEAAAVRTVARRRHTHVVTSVVQIPSGPVMAAAGVDSSNAPDGPLLLPEDPDACARRLRDALAEQLDLQLGVLLTDTSSRIWRMGVGDIALGAAGVASLQDLRGEVDADGRPLSVTVRALADEIAAAADLVKGKSGGVPAAIVRGVPAATGADVPARDLSRTGGEDWFRRPSLESVWVALGLSLDQEPIARMSPEPAAERLRRALEVAALPRPGTAARRATARLASPLGRGAAHTDRSDGNAVPPPPGDASVPRGAPAPDGPDGPCTPPVVRIEVTPLGAGPADWIAAGELAERIRTALGAESIADPLPPVQIEITHPLTPEDPR</sequence>
<accession>A0ABS4YHF2</accession>
<keyword evidence="2" id="KW-0479">Metal-binding</keyword>
<evidence type="ECO:0000313" key="10">
    <source>
        <dbReference type="EMBL" id="MBP2408194.1"/>
    </source>
</evidence>
<organism evidence="10 11">
    <name type="scientific">Brachybacterium fresconis</name>
    <dbReference type="NCBI Taxonomy" id="173363"/>
    <lineage>
        <taxon>Bacteria</taxon>
        <taxon>Bacillati</taxon>
        <taxon>Actinomycetota</taxon>
        <taxon>Actinomycetes</taxon>
        <taxon>Micrococcales</taxon>
        <taxon>Dermabacteraceae</taxon>
        <taxon>Brachybacterium</taxon>
    </lineage>
</organism>
<keyword evidence="4" id="KW-0460">Magnesium</keyword>
<protein>
    <submittedName>
        <fullName evidence="10">Coenzyme F420-0:L-glutamate ligase/coenzyme F420-1:gamma-L-glutamate ligase</fullName>
        <ecNumber evidence="10">6.3.2.31</ecNumber>
        <ecNumber evidence="10">6.3.2.34</ecNumber>
    </submittedName>
</protein>
<dbReference type="EC" id="6.3.2.34" evidence="10"/>
<feature type="domain" description="Coenzyme F420:L-glutamate ligase-like" evidence="9">
    <location>
        <begin position="34"/>
        <end position="230"/>
    </location>
</feature>
<feature type="compositionally biased region" description="Low complexity" evidence="8">
    <location>
        <begin position="1"/>
        <end position="17"/>
    </location>
</feature>
<dbReference type="InterPro" id="IPR008225">
    <property type="entry name" value="F420-0_g-glutamyl_ligase"/>
</dbReference>
<name>A0ABS4YHF2_9MICO</name>
<feature type="region of interest" description="Disordered" evidence="8">
    <location>
        <begin position="309"/>
        <end position="355"/>
    </location>
</feature>
<evidence type="ECO:0000259" key="9">
    <source>
        <dbReference type="Pfam" id="PF01996"/>
    </source>
</evidence>
<keyword evidence="7" id="KW-0464">Manganese</keyword>
<keyword evidence="1 10" id="KW-0436">Ligase</keyword>
<dbReference type="Gene3D" id="3.30.1330.100">
    <property type="entry name" value="CofE-like"/>
    <property type="match status" value="1"/>
</dbReference>
<evidence type="ECO:0000256" key="8">
    <source>
        <dbReference type="SAM" id="MobiDB-lite"/>
    </source>
</evidence>
<dbReference type="Gene3D" id="3.90.1660.10">
    <property type="entry name" value="CofE-like domain"/>
    <property type="match status" value="1"/>
</dbReference>
<keyword evidence="3" id="KW-0547">Nucleotide-binding</keyword>
<evidence type="ECO:0000256" key="5">
    <source>
        <dbReference type="ARBA" id="ARBA00022958"/>
    </source>
</evidence>
<keyword evidence="5" id="KW-0630">Potassium</keyword>
<evidence type="ECO:0000256" key="2">
    <source>
        <dbReference type="ARBA" id="ARBA00022723"/>
    </source>
</evidence>
<evidence type="ECO:0000256" key="3">
    <source>
        <dbReference type="ARBA" id="ARBA00022741"/>
    </source>
</evidence>
<evidence type="ECO:0000256" key="1">
    <source>
        <dbReference type="ARBA" id="ARBA00022598"/>
    </source>
</evidence>
<keyword evidence="6" id="KW-0342">GTP-binding</keyword>
<evidence type="ECO:0000256" key="6">
    <source>
        <dbReference type="ARBA" id="ARBA00023134"/>
    </source>
</evidence>
<dbReference type="Proteomes" id="UP000698222">
    <property type="component" value="Unassembled WGS sequence"/>
</dbReference>
<comment type="caution">
    <text evidence="10">The sequence shown here is derived from an EMBL/GenBank/DDBJ whole genome shotgun (WGS) entry which is preliminary data.</text>
</comment>
<dbReference type="GO" id="GO:0052618">
    <property type="term" value="F:coenzyme F420-0:L-glutamate ligase activity"/>
    <property type="evidence" value="ECO:0007669"/>
    <property type="project" value="UniProtKB-EC"/>
</dbReference>
<dbReference type="EC" id="6.3.2.31" evidence="10"/>
<feature type="compositionally biased region" description="Pro residues" evidence="8">
    <location>
        <begin position="344"/>
        <end position="353"/>
    </location>
</feature>
<dbReference type="Pfam" id="PF01996">
    <property type="entry name" value="F420_ligase"/>
    <property type="match status" value="1"/>
</dbReference>
<dbReference type="GO" id="GO:0052619">
    <property type="term" value="F:coenzyme F420-1:gamma-L-glutamate ligase activity"/>
    <property type="evidence" value="ECO:0007669"/>
    <property type="project" value="UniProtKB-EC"/>
</dbReference>
<keyword evidence="11" id="KW-1185">Reference proteome</keyword>
<dbReference type="SUPFAM" id="SSF144010">
    <property type="entry name" value="CofE-like"/>
    <property type="match status" value="1"/>
</dbReference>
<reference evidence="10 11" key="1">
    <citation type="submission" date="2021-03" db="EMBL/GenBank/DDBJ databases">
        <title>Sequencing the genomes of 1000 actinobacteria strains.</title>
        <authorList>
            <person name="Klenk H.-P."/>
        </authorList>
    </citation>
    <scope>NUCLEOTIDE SEQUENCE [LARGE SCALE GENOMIC DNA]</scope>
    <source>
        <strain evidence="10 11">DSM 14564</strain>
    </source>
</reference>
<gene>
    <name evidence="10" type="ORF">JOF44_001097</name>
</gene>
<feature type="region of interest" description="Disordered" evidence="8">
    <location>
        <begin position="1"/>
        <end position="24"/>
    </location>
</feature>
<dbReference type="InterPro" id="IPR002847">
    <property type="entry name" value="F420-0_gamma-glut_ligase-dom"/>
</dbReference>
<evidence type="ECO:0000256" key="4">
    <source>
        <dbReference type="ARBA" id="ARBA00022842"/>
    </source>
</evidence>
<evidence type="ECO:0000313" key="11">
    <source>
        <dbReference type="Proteomes" id="UP000698222"/>
    </source>
</evidence>